<keyword evidence="2" id="KW-0812">Transmembrane</keyword>
<feature type="compositionally biased region" description="Basic and acidic residues" evidence="1">
    <location>
        <begin position="193"/>
        <end position="203"/>
    </location>
</feature>
<proteinExistence type="predicted"/>
<keyword evidence="2" id="KW-1133">Transmembrane helix</keyword>
<feature type="transmembrane region" description="Helical" evidence="2">
    <location>
        <begin position="24"/>
        <end position="47"/>
    </location>
</feature>
<keyword evidence="2" id="KW-0472">Membrane</keyword>
<sequence length="213" mass="23997">MVNDTAFETTQENMGAIDIGTLTYYASTLITIESAAALIINLYILNVSKDPVLQGGSKRKNRSSNRRLFVTLILLAGSAVFGVVIYALNLPIHSARITLKLVAHTFGAHSFLQPMFHSIERLSTDDSSYFLSSYQCRNGKDEEMPKEFVRYLNDTIEQKSKRIKRNEGVKCSFASRSFSTHRPKSVCNTTESETTKEFEESRKPLISRPQMGR</sequence>
<evidence type="ECO:0000313" key="5">
    <source>
        <dbReference type="WBParaSite" id="ASIM_0001016801-mRNA-1"/>
    </source>
</evidence>
<feature type="transmembrane region" description="Helical" evidence="2">
    <location>
        <begin position="68"/>
        <end position="88"/>
    </location>
</feature>
<gene>
    <name evidence="3" type="ORF">ASIM_LOCUS9899</name>
</gene>
<keyword evidence="4" id="KW-1185">Reference proteome</keyword>
<reference evidence="3 4" key="2">
    <citation type="submission" date="2018-11" db="EMBL/GenBank/DDBJ databases">
        <authorList>
            <consortium name="Pathogen Informatics"/>
        </authorList>
    </citation>
    <scope>NUCLEOTIDE SEQUENCE [LARGE SCALE GENOMIC DNA]</scope>
</reference>
<organism evidence="5">
    <name type="scientific">Anisakis simplex</name>
    <name type="common">Herring worm</name>
    <dbReference type="NCBI Taxonomy" id="6269"/>
    <lineage>
        <taxon>Eukaryota</taxon>
        <taxon>Metazoa</taxon>
        <taxon>Ecdysozoa</taxon>
        <taxon>Nematoda</taxon>
        <taxon>Chromadorea</taxon>
        <taxon>Rhabditida</taxon>
        <taxon>Spirurina</taxon>
        <taxon>Ascaridomorpha</taxon>
        <taxon>Ascaridoidea</taxon>
        <taxon>Anisakidae</taxon>
        <taxon>Anisakis</taxon>
        <taxon>Anisakis simplex complex</taxon>
    </lineage>
</organism>
<dbReference type="AlphaFoldDB" id="A0A0M3JR33"/>
<reference evidence="5" key="1">
    <citation type="submission" date="2017-02" db="UniProtKB">
        <authorList>
            <consortium name="WormBaseParasite"/>
        </authorList>
    </citation>
    <scope>IDENTIFICATION</scope>
</reference>
<dbReference type="WBParaSite" id="ASIM_0001016801-mRNA-1">
    <property type="protein sequence ID" value="ASIM_0001016801-mRNA-1"/>
    <property type="gene ID" value="ASIM_0001016801"/>
</dbReference>
<feature type="region of interest" description="Disordered" evidence="1">
    <location>
        <begin position="181"/>
        <end position="213"/>
    </location>
</feature>
<evidence type="ECO:0000313" key="4">
    <source>
        <dbReference type="Proteomes" id="UP000267096"/>
    </source>
</evidence>
<evidence type="ECO:0000256" key="2">
    <source>
        <dbReference type="SAM" id="Phobius"/>
    </source>
</evidence>
<evidence type="ECO:0000256" key="1">
    <source>
        <dbReference type="SAM" id="MobiDB-lite"/>
    </source>
</evidence>
<evidence type="ECO:0000313" key="3">
    <source>
        <dbReference type="EMBL" id="VDK41997.1"/>
    </source>
</evidence>
<dbReference type="OrthoDB" id="9894375at2759"/>
<protein>
    <submittedName>
        <fullName evidence="5">G_PROTEIN_RECEP_F1_2 domain-containing protein</fullName>
    </submittedName>
</protein>
<name>A0A0M3JR33_ANISI</name>
<dbReference type="EMBL" id="UYRR01030975">
    <property type="protein sequence ID" value="VDK41997.1"/>
    <property type="molecule type" value="Genomic_DNA"/>
</dbReference>
<dbReference type="Proteomes" id="UP000267096">
    <property type="component" value="Unassembled WGS sequence"/>
</dbReference>
<accession>A0A0M3JR33</accession>